<feature type="transmembrane region" description="Helical" evidence="6">
    <location>
        <begin position="258"/>
        <end position="281"/>
    </location>
</feature>
<dbReference type="Proteomes" id="UP000544107">
    <property type="component" value="Unassembled WGS sequence"/>
</dbReference>
<sequence>MMPQTVQPGSEEENVAAEEAKPSPSMSEGDKQAVDERGSGSAKVVHEVVRLEGDEELDRPLLSLLLSGFAAGVAISASILVEAFLQMHLPEAPWRELIVSFGYTVGFMIVILGNLQLFTETTVTAVLPMATHPTRRNLMRLLRLWTLVFLANLVGTFLVAVLMVKAVIIEPEQLAAALDISRAVLKHDFTTTLLLATPAGFLIASIAWILPNARGSEFWVILMITYVIALGGFSHVIAGSGEAWLVMLAGETDLKGAVGGFILPALIGNIIGGTGLFALVAHGQVRGEIKPGKD</sequence>
<proteinExistence type="predicted"/>
<feature type="transmembrane region" description="Helical" evidence="6">
    <location>
        <begin position="144"/>
        <end position="169"/>
    </location>
</feature>
<dbReference type="GO" id="GO:0015499">
    <property type="term" value="F:formate transmembrane transporter activity"/>
    <property type="evidence" value="ECO:0007669"/>
    <property type="project" value="TreeGrafter"/>
</dbReference>
<dbReference type="Gene3D" id="1.20.1080.10">
    <property type="entry name" value="Glycerol uptake facilitator protein"/>
    <property type="match status" value="1"/>
</dbReference>
<feature type="transmembrane region" description="Helical" evidence="6">
    <location>
        <begin position="189"/>
        <end position="211"/>
    </location>
</feature>
<reference evidence="7 8" key="1">
    <citation type="submission" date="2020-08" db="EMBL/GenBank/DDBJ databases">
        <title>Genomic Encyclopedia of Type Strains, Phase IV (KMG-IV): sequencing the most valuable type-strain genomes for metagenomic binning, comparative biology and taxonomic classification.</title>
        <authorList>
            <person name="Goeker M."/>
        </authorList>
    </citation>
    <scope>NUCLEOTIDE SEQUENCE [LARGE SCALE GENOMIC DNA]</scope>
    <source>
        <strain evidence="7 8">DSM 100021</strain>
    </source>
</reference>
<dbReference type="PANTHER" id="PTHR30520:SF2">
    <property type="entry name" value="INNER MEMBRANE PROTEIN YFDC"/>
    <property type="match status" value="1"/>
</dbReference>
<dbReference type="InterPro" id="IPR000292">
    <property type="entry name" value="For/NO2_transpt"/>
</dbReference>
<feature type="transmembrane region" description="Helical" evidence="6">
    <location>
        <begin position="218"/>
        <end position="238"/>
    </location>
</feature>
<evidence type="ECO:0000256" key="1">
    <source>
        <dbReference type="ARBA" id="ARBA00004141"/>
    </source>
</evidence>
<keyword evidence="4 6" id="KW-0472">Membrane</keyword>
<feature type="transmembrane region" description="Helical" evidence="6">
    <location>
        <begin position="61"/>
        <end position="85"/>
    </location>
</feature>
<evidence type="ECO:0000256" key="4">
    <source>
        <dbReference type="ARBA" id="ARBA00023136"/>
    </source>
</evidence>
<dbReference type="GO" id="GO:0005886">
    <property type="term" value="C:plasma membrane"/>
    <property type="evidence" value="ECO:0007669"/>
    <property type="project" value="TreeGrafter"/>
</dbReference>
<dbReference type="EMBL" id="JACIED010000003">
    <property type="protein sequence ID" value="MBB4008287.1"/>
    <property type="molecule type" value="Genomic_DNA"/>
</dbReference>
<keyword evidence="3 6" id="KW-1133">Transmembrane helix</keyword>
<name>A0A7W6HN43_9HYPH</name>
<evidence type="ECO:0000256" key="2">
    <source>
        <dbReference type="ARBA" id="ARBA00022692"/>
    </source>
</evidence>
<keyword evidence="2 6" id="KW-0812">Transmembrane</keyword>
<dbReference type="InterPro" id="IPR023271">
    <property type="entry name" value="Aquaporin-like"/>
</dbReference>
<dbReference type="PANTHER" id="PTHR30520">
    <property type="entry name" value="FORMATE TRANSPORTER-RELATED"/>
    <property type="match status" value="1"/>
</dbReference>
<dbReference type="RefSeq" id="WP_234801592.1">
    <property type="nucleotide sequence ID" value="NZ_JACIED010000003.1"/>
</dbReference>
<evidence type="ECO:0000256" key="3">
    <source>
        <dbReference type="ARBA" id="ARBA00022989"/>
    </source>
</evidence>
<feature type="transmembrane region" description="Helical" evidence="6">
    <location>
        <begin position="97"/>
        <end position="119"/>
    </location>
</feature>
<comment type="subcellular location">
    <subcellularLocation>
        <location evidence="1">Membrane</location>
        <topology evidence="1">Multi-pass membrane protein</topology>
    </subcellularLocation>
</comment>
<protein>
    <submittedName>
        <fullName evidence="7">Formate/nitrite transporter FocA (FNT family)</fullName>
    </submittedName>
</protein>
<evidence type="ECO:0000256" key="6">
    <source>
        <dbReference type="SAM" id="Phobius"/>
    </source>
</evidence>
<evidence type="ECO:0000313" key="8">
    <source>
        <dbReference type="Proteomes" id="UP000544107"/>
    </source>
</evidence>
<evidence type="ECO:0000256" key="5">
    <source>
        <dbReference type="SAM" id="MobiDB-lite"/>
    </source>
</evidence>
<dbReference type="Pfam" id="PF01226">
    <property type="entry name" value="Form_Nir_trans"/>
    <property type="match status" value="1"/>
</dbReference>
<feature type="region of interest" description="Disordered" evidence="5">
    <location>
        <begin position="1"/>
        <end position="40"/>
    </location>
</feature>
<comment type="caution">
    <text evidence="7">The sequence shown here is derived from an EMBL/GenBank/DDBJ whole genome shotgun (WGS) entry which is preliminary data.</text>
</comment>
<feature type="compositionally biased region" description="Basic and acidic residues" evidence="5">
    <location>
        <begin position="28"/>
        <end position="40"/>
    </location>
</feature>
<organism evidence="7 8">
    <name type="scientific">Allorhizobium taibaishanense</name>
    <dbReference type="NCBI Taxonomy" id="887144"/>
    <lineage>
        <taxon>Bacteria</taxon>
        <taxon>Pseudomonadati</taxon>
        <taxon>Pseudomonadota</taxon>
        <taxon>Alphaproteobacteria</taxon>
        <taxon>Hyphomicrobiales</taxon>
        <taxon>Rhizobiaceae</taxon>
        <taxon>Rhizobium/Agrobacterium group</taxon>
        <taxon>Allorhizobium</taxon>
    </lineage>
</organism>
<gene>
    <name evidence="7" type="ORF">GGQ71_002567</name>
</gene>
<dbReference type="AlphaFoldDB" id="A0A7W6HN43"/>
<evidence type="ECO:0000313" key="7">
    <source>
        <dbReference type="EMBL" id="MBB4008287.1"/>
    </source>
</evidence>
<accession>A0A7W6HN43</accession>